<name>A0ABR4IC29_9EURO</name>
<reference evidence="2 3" key="1">
    <citation type="submission" date="2024-07" db="EMBL/GenBank/DDBJ databases">
        <title>Section-level genome sequencing and comparative genomics of Aspergillus sections Usti and Cavernicolus.</title>
        <authorList>
            <consortium name="Lawrence Berkeley National Laboratory"/>
            <person name="Nybo J.L."/>
            <person name="Vesth T.C."/>
            <person name="Theobald S."/>
            <person name="Frisvad J.C."/>
            <person name="Larsen T.O."/>
            <person name="Kjaerboelling I."/>
            <person name="Rothschild-Mancinelli K."/>
            <person name="Lyhne E.K."/>
            <person name="Kogle M.E."/>
            <person name="Barry K."/>
            <person name="Clum A."/>
            <person name="Na H."/>
            <person name="Ledsgaard L."/>
            <person name="Lin J."/>
            <person name="Lipzen A."/>
            <person name="Kuo A."/>
            <person name="Riley R."/>
            <person name="Mondo S."/>
            <person name="LaButti K."/>
            <person name="Haridas S."/>
            <person name="Pangalinan J."/>
            <person name="Salamov A.A."/>
            <person name="Simmons B.A."/>
            <person name="Magnuson J.K."/>
            <person name="Chen J."/>
            <person name="Drula E."/>
            <person name="Henrissat B."/>
            <person name="Wiebenga A."/>
            <person name="Lubbers R.J."/>
            <person name="Gomes A.C."/>
            <person name="Makela M.R."/>
            <person name="Stajich J."/>
            <person name="Grigoriev I.V."/>
            <person name="Mortensen U.H."/>
            <person name="De vries R.P."/>
            <person name="Baker S.E."/>
            <person name="Andersen M.R."/>
        </authorList>
    </citation>
    <scope>NUCLEOTIDE SEQUENCE [LARGE SCALE GENOMIC DNA]</scope>
    <source>
        <strain evidence="2 3">CBS 600.67</strain>
    </source>
</reference>
<organism evidence="2 3">
    <name type="scientific">Aspergillus cavernicola</name>
    <dbReference type="NCBI Taxonomy" id="176166"/>
    <lineage>
        <taxon>Eukaryota</taxon>
        <taxon>Fungi</taxon>
        <taxon>Dikarya</taxon>
        <taxon>Ascomycota</taxon>
        <taxon>Pezizomycotina</taxon>
        <taxon>Eurotiomycetes</taxon>
        <taxon>Eurotiomycetidae</taxon>
        <taxon>Eurotiales</taxon>
        <taxon>Aspergillaceae</taxon>
        <taxon>Aspergillus</taxon>
        <taxon>Aspergillus subgen. Nidulantes</taxon>
    </lineage>
</organism>
<sequence>MPVHFGLCTLQLCILVYLSILCHMTLKPLVICHFSLPPFARLGTFVLKLPSLLFSNIDFCFSCIPLPFYFSSHSMSSLIR</sequence>
<comment type="caution">
    <text evidence="2">The sequence shown here is derived from an EMBL/GenBank/DDBJ whole genome shotgun (WGS) entry which is preliminary data.</text>
</comment>
<keyword evidence="1" id="KW-0812">Transmembrane</keyword>
<dbReference type="EMBL" id="JBFXLS010000037">
    <property type="protein sequence ID" value="KAL2825300.1"/>
    <property type="molecule type" value="Genomic_DNA"/>
</dbReference>
<proteinExistence type="predicted"/>
<keyword evidence="1" id="KW-1133">Transmembrane helix</keyword>
<keyword evidence="3" id="KW-1185">Reference proteome</keyword>
<evidence type="ECO:0000256" key="1">
    <source>
        <dbReference type="SAM" id="Phobius"/>
    </source>
</evidence>
<dbReference type="Proteomes" id="UP001610335">
    <property type="component" value="Unassembled WGS sequence"/>
</dbReference>
<accession>A0ABR4IC29</accession>
<gene>
    <name evidence="2" type="ORF">BDW59DRAFT_73848</name>
</gene>
<evidence type="ECO:0000313" key="3">
    <source>
        <dbReference type="Proteomes" id="UP001610335"/>
    </source>
</evidence>
<protein>
    <submittedName>
        <fullName evidence="2">Uncharacterized protein</fullName>
    </submittedName>
</protein>
<evidence type="ECO:0000313" key="2">
    <source>
        <dbReference type="EMBL" id="KAL2825300.1"/>
    </source>
</evidence>
<feature type="transmembrane region" description="Helical" evidence="1">
    <location>
        <begin position="12"/>
        <end position="31"/>
    </location>
</feature>
<feature type="transmembrane region" description="Helical" evidence="1">
    <location>
        <begin position="51"/>
        <end position="70"/>
    </location>
</feature>
<keyword evidence="1" id="KW-0472">Membrane</keyword>